<dbReference type="AlphaFoldDB" id="A0A2T6AN25"/>
<keyword evidence="2" id="KW-1185">Reference proteome</keyword>
<dbReference type="Proteomes" id="UP000244174">
    <property type="component" value="Unassembled WGS sequence"/>
</dbReference>
<evidence type="ECO:0008006" key="3">
    <source>
        <dbReference type="Google" id="ProtNLM"/>
    </source>
</evidence>
<evidence type="ECO:0000313" key="1">
    <source>
        <dbReference type="EMBL" id="PTX45229.1"/>
    </source>
</evidence>
<dbReference type="OrthoDB" id="1432964at2"/>
<dbReference type="EMBL" id="QBKQ01000001">
    <property type="protein sequence ID" value="PTX45229.1"/>
    <property type="molecule type" value="Genomic_DNA"/>
</dbReference>
<reference evidence="1 2" key="1">
    <citation type="submission" date="2018-04" db="EMBL/GenBank/DDBJ databases">
        <title>Genomic Encyclopedia of Archaeal and Bacterial Type Strains, Phase II (KMG-II): from individual species to whole genera.</title>
        <authorList>
            <person name="Goeker M."/>
        </authorList>
    </citation>
    <scope>NUCLEOTIDE SEQUENCE [LARGE SCALE GENOMIC DNA]</scope>
    <source>
        <strain evidence="1 2">DSM 23082</strain>
    </source>
</reference>
<name>A0A2T6AN25_9FLAO</name>
<accession>A0A2T6AN25</accession>
<comment type="caution">
    <text evidence="1">The sequence shown here is derived from an EMBL/GenBank/DDBJ whole genome shotgun (WGS) entry which is preliminary data.</text>
</comment>
<sequence length="165" mass="18830">MKRIFLLLSLMIFAISCDTSDDDSGGINEEYIVHRNSELEIETLEFGTFVDIVRGNKLVFEYHFSKAEDPDIADSGYDEYLYFELEEGTEDFRLIDEGITISRAYLRRSCFCIFTDFRPLTSGEISGEKIGNNTWNISFDVEAAIEEDGEIVETIAIQNSGTFRP</sequence>
<protein>
    <recommendedName>
        <fullName evidence="3">Lipoprotein</fullName>
    </recommendedName>
</protein>
<evidence type="ECO:0000313" key="2">
    <source>
        <dbReference type="Proteomes" id="UP000244174"/>
    </source>
</evidence>
<organism evidence="1 2">
    <name type="scientific">Christiangramia gaetbulicola</name>
    <dbReference type="NCBI Taxonomy" id="703340"/>
    <lineage>
        <taxon>Bacteria</taxon>
        <taxon>Pseudomonadati</taxon>
        <taxon>Bacteroidota</taxon>
        <taxon>Flavobacteriia</taxon>
        <taxon>Flavobacteriales</taxon>
        <taxon>Flavobacteriaceae</taxon>
        <taxon>Christiangramia</taxon>
    </lineage>
</organism>
<dbReference type="PROSITE" id="PS51257">
    <property type="entry name" value="PROKAR_LIPOPROTEIN"/>
    <property type="match status" value="1"/>
</dbReference>
<proteinExistence type="predicted"/>
<gene>
    <name evidence="1" type="ORF">C8P64_1220</name>
</gene>
<dbReference type="RefSeq" id="WP_146167184.1">
    <property type="nucleotide sequence ID" value="NZ_QBKQ01000001.1"/>
</dbReference>